<dbReference type="Pfam" id="PF00512">
    <property type="entry name" value="HisKA"/>
    <property type="match status" value="1"/>
</dbReference>
<evidence type="ECO:0000256" key="2">
    <source>
        <dbReference type="ARBA" id="ARBA00004651"/>
    </source>
</evidence>
<dbReference type="Gene3D" id="3.30.450.20">
    <property type="entry name" value="PAS domain"/>
    <property type="match status" value="1"/>
</dbReference>
<keyword evidence="12" id="KW-1133">Transmembrane helix</keyword>
<dbReference type="RefSeq" id="WP_044646835.1">
    <property type="nucleotide sequence ID" value="NZ_JTHP01000028.1"/>
</dbReference>
<evidence type="ECO:0000256" key="9">
    <source>
        <dbReference type="ARBA" id="ARBA00022840"/>
    </source>
</evidence>
<dbReference type="NCBIfam" id="TIGR00229">
    <property type="entry name" value="sensory_box"/>
    <property type="match status" value="1"/>
</dbReference>
<dbReference type="CDD" id="cd00130">
    <property type="entry name" value="PAS"/>
    <property type="match status" value="1"/>
</dbReference>
<feature type="transmembrane region" description="Helical" evidence="12">
    <location>
        <begin position="328"/>
        <end position="354"/>
    </location>
</feature>
<evidence type="ECO:0000256" key="12">
    <source>
        <dbReference type="SAM" id="Phobius"/>
    </source>
</evidence>
<dbReference type="InterPro" id="IPR005467">
    <property type="entry name" value="His_kinase_dom"/>
</dbReference>
<dbReference type="SMART" id="SM00387">
    <property type="entry name" value="HATPase_c"/>
    <property type="match status" value="1"/>
</dbReference>
<evidence type="ECO:0000256" key="8">
    <source>
        <dbReference type="ARBA" id="ARBA00022777"/>
    </source>
</evidence>
<evidence type="ECO:0000256" key="1">
    <source>
        <dbReference type="ARBA" id="ARBA00000085"/>
    </source>
</evidence>
<comment type="subcellular location">
    <subcellularLocation>
        <location evidence="2">Cell membrane</location>
        <topology evidence="2">Multi-pass membrane protein</topology>
    </subcellularLocation>
</comment>
<dbReference type="OrthoDB" id="9815750at2"/>
<evidence type="ECO:0000313" key="17">
    <source>
        <dbReference type="EMBL" id="KJD44839.1"/>
    </source>
</evidence>
<feature type="domain" description="Histidine kinase" evidence="13">
    <location>
        <begin position="552"/>
        <end position="756"/>
    </location>
</feature>
<dbReference type="GO" id="GO:0005524">
    <property type="term" value="F:ATP binding"/>
    <property type="evidence" value="ECO:0007669"/>
    <property type="project" value="UniProtKB-KW"/>
</dbReference>
<dbReference type="EMBL" id="JTHP01000028">
    <property type="protein sequence ID" value="KJD44839.1"/>
    <property type="molecule type" value="Genomic_DNA"/>
</dbReference>
<dbReference type="PANTHER" id="PTHR43065:SF34">
    <property type="entry name" value="SPORULATION KINASE A"/>
    <property type="match status" value="1"/>
</dbReference>
<evidence type="ECO:0000256" key="4">
    <source>
        <dbReference type="ARBA" id="ARBA00022475"/>
    </source>
</evidence>
<keyword evidence="7" id="KW-0547">Nucleotide-binding</keyword>
<dbReference type="SMART" id="SM00388">
    <property type="entry name" value="HisKA"/>
    <property type="match status" value="1"/>
</dbReference>
<evidence type="ECO:0000259" key="16">
    <source>
        <dbReference type="PROSITE" id="PS50885"/>
    </source>
</evidence>
<dbReference type="PRINTS" id="PR00344">
    <property type="entry name" value="BCTRLSENSOR"/>
</dbReference>
<proteinExistence type="predicted"/>
<dbReference type="Pfam" id="PF00672">
    <property type="entry name" value="HAMP"/>
    <property type="match status" value="1"/>
</dbReference>
<feature type="domain" description="PAC" evidence="15">
    <location>
        <begin position="487"/>
        <end position="539"/>
    </location>
</feature>
<sequence>MSIKIKITIILSGSVLFILLLNIALNYYTTHENLRSDSETKMVLTAKTIGGAIEQAQQSWEAVDKQLGYNLWLFATLAASKLDPDIDHITQEQLEQMTKRSGDIDISLMVRDGKGYKVAKSSNPKEIISGDPLTSYWKNAVDQLYEHGQAGLVHGQHLEHFWTGAFDYTGSDATHINKWGFYYDQKRNYMIRISFQDSEVQNFIPILNPDEIVKQTQQVDYRIMEITGINPTTFGGATMDNHGNDRKYYYMYNKPIRFGTYQLARVQEDRLAVSKAIFSGESIVQDCYIKGQRVLVSYIPFYPANRDAYVIRIVMNYDTISSVIYKQLISLIAISIVLLEVVIIGSYVLASLFVRPIQSILGKVNEMADGHFDTRLQVKGGHELAQLGERINAMAYNLGMYTRRLEQMYEENRSVKEHLESVINQTADAIHVTDQEERVIRVNHAFEALYGWTKKELVGRKLQFVPPQQEEEYEFQKERLLQGESMVSIESIRMRKDGSTVEISMSTSPILDEEGQILGFISVSRDITGRNRMEELLRRSEKLTTVGQLAAGVAHEIRNPLTTLRGFLQLQQQNKALNLKHNDIMLSELDRINLIVSEFLILAKPQAVHFQKKDVRYIVSDVISLLDSQAHLLGIVFNLEVTEEPAFVYAEENQLKQVFINLLKNSMEAMSKGGTITIHLFLEGESVKIFIRDQGTGIPAEMLSKLGEPFFTNKETGTGLGLMVSQRIIQSHKGTLDIESIEGEGTTALVQLPTAEPEQLDGQQKEA</sequence>
<dbReference type="InterPro" id="IPR036097">
    <property type="entry name" value="HisK_dim/P_sf"/>
</dbReference>
<feature type="domain" description="HAMP" evidence="16">
    <location>
        <begin position="351"/>
        <end position="403"/>
    </location>
</feature>
<dbReference type="SMART" id="SM00091">
    <property type="entry name" value="PAS"/>
    <property type="match status" value="1"/>
</dbReference>
<dbReference type="EC" id="2.7.13.3" evidence="3"/>
<dbReference type="SUPFAM" id="SSF55785">
    <property type="entry name" value="PYP-like sensor domain (PAS domain)"/>
    <property type="match status" value="1"/>
</dbReference>
<evidence type="ECO:0000259" key="14">
    <source>
        <dbReference type="PROSITE" id="PS50112"/>
    </source>
</evidence>
<dbReference type="InterPro" id="IPR004358">
    <property type="entry name" value="Sig_transdc_His_kin-like_C"/>
</dbReference>
<comment type="catalytic activity">
    <reaction evidence="1">
        <text>ATP + protein L-histidine = ADP + protein N-phospho-L-histidine.</text>
        <dbReference type="EC" id="2.7.13.3"/>
    </reaction>
</comment>
<dbReference type="Pfam" id="PF02518">
    <property type="entry name" value="HATPase_c"/>
    <property type="match status" value="1"/>
</dbReference>
<dbReference type="Gene3D" id="1.10.287.130">
    <property type="match status" value="1"/>
</dbReference>
<evidence type="ECO:0000256" key="3">
    <source>
        <dbReference type="ARBA" id="ARBA00012438"/>
    </source>
</evidence>
<dbReference type="Proteomes" id="UP000032534">
    <property type="component" value="Unassembled WGS sequence"/>
</dbReference>
<keyword evidence="5" id="KW-0597">Phosphoprotein</keyword>
<dbReference type="InterPro" id="IPR001610">
    <property type="entry name" value="PAC"/>
</dbReference>
<evidence type="ECO:0000256" key="11">
    <source>
        <dbReference type="ARBA" id="ARBA00023136"/>
    </source>
</evidence>
<dbReference type="Pfam" id="PF08448">
    <property type="entry name" value="PAS_4"/>
    <property type="match status" value="1"/>
</dbReference>
<dbReference type="GO" id="GO:0000155">
    <property type="term" value="F:phosphorelay sensor kinase activity"/>
    <property type="evidence" value="ECO:0007669"/>
    <property type="project" value="InterPro"/>
</dbReference>
<gene>
    <name evidence="17" type="ORF">QD47_14655</name>
</gene>
<evidence type="ECO:0000256" key="5">
    <source>
        <dbReference type="ARBA" id="ARBA00022553"/>
    </source>
</evidence>
<dbReference type="AlphaFoldDB" id="A0A0D7X0V9"/>
<dbReference type="SUPFAM" id="SSF55874">
    <property type="entry name" value="ATPase domain of HSP90 chaperone/DNA topoisomerase II/histidine kinase"/>
    <property type="match status" value="1"/>
</dbReference>
<evidence type="ECO:0000259" key="13">
    <source>
        <dbReference type="PROSITE" id="PS50109"/>
    </source>
</evidence>
<dbReference type="InterPro" id="IPR000014">
    <property type="entry name" value="PAS"/>
</dbReference>
<dbReference type="PROSITE" id="PS50112">
    <property type="entry name" value="PAS"/>
    <property type="match status" value="1"/>
</dbReference>
<dbReference type="SMART" id="SM00304">
    <property type="entry name" value="HAMP"/>
    <property type="match status" value="1"/>
</dbReference>
<evidence type="ECO:0000256" key="7">
    <source>
        <dbReference type="ARBA" id="ARBA00022741"/>
    </source>
</evidence>
<dbReference type="GO" id="GO:0005886">
    <property type="term" value="C:plasma membrane"/>
    <property type="evidence" value="ECO:0007669"/>
    <property type="project" value="UniProtKB-SubCell"/>
</dbReference>
<evidence type="ECO:0000256" key="6">
    <source>
        <dbReference type="ARBA" id="ARBA00022679"/>
    </source>
</evidence>
<dbReference type="InterPro" id="IPR035965">
    <property type="entry name" value="PAS-like_dom_sf"/>
</dbReference>
<dbReference type="SMART" id="SM00086">
    <property type="entry name" value="PAC"/>
    <property type="match status" value="1"/>
</dbReference>
<accession>A0A0D7X0V9</accession>
<dbReference type="PROSITE" id="PS50113">
    <property type="entry name" value="PAC"/>
    <property type="match status" value="1"/>
</dbReference>
<evidence type="ECO:0000313" key="18">
    <source>
        <dbReference type="Proteomes" id="UP000032534"/>
    </source>
</evidence>
<dbReference type="SUPFAM" id="SSF158472">
    <property type="entry name" value="HAMP domain-like"/>
    <property type="match status" value="1"/>
</dbReference>
<dbReference type="PANTHER" id="PTHR43065">
    <property type="entry name" value="SENSOR HISTIDINE KINASE"/>
    <property type="match status" value="1"/>
</dbReference>
<evidence type="ECO:0000259" key="15">
    <source>
        <dbReference type="PROSITE" id="PS50113"/>
    </source>
</evidence>
<dbReference type="Gene3D" id="6.10.340.10">
    <property type="match status" value="1"/>
</dbReference>
<keyword evidence="6" id="KW-0808">Transferase</keyword>
<keyword evidence="9" id="KW-0067">ATP-binding</keyword>
<dbReference type="InterPro" id="IPR036890">
    <property type="entry name" value="HATPase_C_sf"/>
</dbReference>
<organism evidence="17 18">
    <name type="scientific">Paenibacillus terrae</name>
    <dbReference type="NCBI Taxonomy" id="159743"/>
    <lineage>
        <taxon>Bacteria</taxon>
        <taxon>Bacillati</taxon>
        <taxon>Bacillota</taxon>
        <taxon>Bacilli</taxon>
        <taxon>Bacillales</taxon>
        <taxon>Paenibacillaceae</taxon>
        <taxon>Paenibacillus</taxon>
    </lineage>
</organism>
<protein>
    <recommendedName>
        <fullName evidence="3">histidine kinase</fullName>
        <ecNumber evidence="3">2.7.13.3</ecNumber>
    </recommendedName>
</protein>
<keyword evidence="18" id="KW-1185">Reference proteome</keyword>
<keyword evidence="10" id="KW-0902">Two-component regulatory system</keyword>
<dbReference type="InterPro" id="IPR000700">
    <property type="entry name" value="PAS-assoc_C"/>
</dbReference>
<feature type="transmembrane region" description="Helical" evidence="12">
    <location>
        <begin position="7"/>
        <end position="28"/>
    </location>
</feature>
<dbReference type="InterPro" id="IPR003661">
    <property type="entry name" value="HisK_dim/P_dom"/>
</dbReference>
<dbReference type="InterPro" id="IPR003660">
    <property type="entry name" value="HAMP_dom"/>
</dbReference>
<keyword evidence="12" id="KW-0812">Transmembrane</keyword>
<keyword evidence="4" id="KW-1003">Cell membrane</keyword>
<feature type="domain" description="PAS" evidence="14">
    <location>
        <begin position="415"/>
        <end position="484"/>
    </location>
</feature>
<keyword evidence="11 12" id="KW-0472">Membrane</keyword>
<dbReference type="InterPro" id="IPR003594">
    <property type="entry name" value="HATPase_dom"/>
</dbReference>
<name>A0A0D7X0V9_9BACL</name>
<reference evidence="17 18" key="1">
    <citation type="submission" date="2014-11" db="EMBL/GenBank/DDBJ databases">
        <title>Draft Genome Sequences of Paenibacillus polymyxa NRRL B-30509 and Paenibacillus terrae NRRL B-30644, Strains from a Poultry Environment that Produce Tridecaptin A and Paenicidins.</title>
        <authorList>
            <person name="van Belkum M.J."/>
            <person name="Lohans C.T."/>
            <person name="Vederas J.C."/>
        </authorList>
    </citation>
    <scope>NUCLEOTIDE SEQUENCE [LARGE SCALE GENOMIC DNA]</scope>
    <source>
        <strain evidence="17 18">NRRL B-30644</strain>
    </source>
</reference>
<keyword evidence="8 17" id="KW-0418">Kinase</keyword>
<dbReference type="PATRIC" id="fig|159743.3.peg.3263"/>
<dbReference type="SUPFAM" id="SSF47384">
    <property type="entry name" value="Homodimeric domain of signal transducing histidine kinase"/>
    <property type="match status" value="1"/>
</dbReference>
<dbReference type="CDD" id="cd06225">
    <property type="entry name" value="HAMP"/>
    <property type="match status" value="1"/>
</dbReference>
<dbReference type="InterPro" id="IPR013656">
    <property type="entry name" value="PAS_4"/>
</dbReference>
<dbReference type="PROSITE" id="PS50885">
    <property type="entry name" value="HAMP"/>
    <property type="match status" value="1"/>
</dbReference>
<dbReference type="CDD" id="cd00082">
    <property type="entry name" value="HisKA"/>
    <property type="match status" value="1"/>
</dbReference>
<dbReference type="PROSITE" id="PS50109">
    <property type="entry name" value="HIS_KIN"/>
    <property type="match status" value="1"/>
</dbReference>
<comment type="caution">
    <text evidence="17">The sequence shown here is derived from an EMBL/GenBank/DDBJ whole genome shotgun (WGS) entry which is preliminary data.</text>
</comment>
<dbReference type="Gene3D" id="3.30.565.10">
    <property type="entry name" value="Histidine kinase-like ATPase, C-terminal domain"/>
    <property type="match status" value="1"/>
</dbReference>
<evidence type="ECO:0000256" key="10">
    <source>
        <dbReference type="ARBA" id="ARBA00023012"/>
    </source>
</evidence>